<dbReference type="Gene3D" id="3.30.40.10">
    <property type="entry name" value="Zinc/RING finger domain, C3HC4 (zinc finger)"/>
    <property type="match status" value="1"/>
</dbReference>
<keyword evidence="9" id="KW-1185">Reference proteome</keyword>
<feature type="compositionally biased region" description="Polar residues" evidence="5">
    <location>
        <begin position="237"/>
        <end position="249"/>
    </location>
</feature>
<feature type="compositionally biased region" description="Basic and acidic residues" evidence="5">
    <location>
        <begin position="1149"/>
        <end position="1162"/>
    </location>
</feature>
<dbReference type="InterPro" id="IPR011011">
    <property type="entry name" value="Znf_FYVE_PHD"/>
</dbReference>
<dbReference type="InterPro" id="IPR013083">
    <property type="entry name" value="Znf_RING/FYVE/PHD"/>
</dbReference>
<evidence type="ECO:0000313" key="8">
    <source>
        <dbReference type="EMBL" id="KAI3918976.1"/>
    </source>
</evidence>
<organism evidence="8 9">
    <name type="scientific">Papaver atlanticum</name>
    <dbReference type="NCBI Taxonomy" id="357466"/>
    <lineage>
        <taxon>Eukaryota</taxon>
        <taxon>Viridiplantae</taxon>
        <taxon>Streptophyta</taxon>
        <taxon>Embryophyta</taxon>
        <taxon>Tracheophyta</taxon>
        <taxon>Spermatophyta</taxon>
        <taxon>Magnoliopsida</taxon>
        <taxon>Ranunculales</taxon>
        <taxon>Papaveraceae</taxon>
        <taxon>Papaveroideae</taxon>
        <taxon>Papaver</taxon>
    </lineage>
</organism>
<proteinExistence type="predicted"/>
<feature type="compositionally biased region" description="Basic and acidic residues" evidence="5">
    <location>
        <begin position="511"/>
        <end position="538"/>
    </location>
</feature>
<dbReference type="InterPro" id="IPR044254">
    <property type="entry name" value="At4g02110-like"/>
</dbReference>
<evidence type="ECO:0000259" key="6">
    <source>
        <dbReference type="PROSITE" id="PS50016"/>
    </source>
</evidence>
<feature type="region of interest" description="Disordered" evidence="5">
    <location>
        <begin position="373"/>
        <end position="651"/>
    </location>
</feature>
<reference evidence="8" key="1">
    <citation type="submission" date="2022-04" db="EMBL/GenBank/DDBJ databases">
        <title>A functionally conserved STORR gene fusion in Papaver species that diverged 16.8 million years ago.</title>
        <authorList>
            <person name="Catania T."/>
        </authorList>
    </citation>
    <scope>NUCLEOTIDE SEQUENCE</scope>
    <source>
        <strain evidence="8">S-188037</strain>
    </source>
</reference>
<evidence type="ECO:0000259" key="7">
    <source>
        <dbReference type="PROSITE" id="PS50172"/>
    </source>
</evidence>
<feature type="compositionally biased region" description="Basic residues" evidence="5">
    <location>
        <begin position="1113"/>
        <end position="1128"/>
    </location>
</feature>
<feature type="compositionally biased region" description="Basic residues" evidence="5">
    <location>
        <begin position="1553"/>
        <end position="1566"/>
    </location>
</feature>
<feature type="compositionally biased region" description="Basic and acidic residues" evidence="5">
    <location>
        <begin position="983"/>
        <end position="995"/>
    </location>
</feature>
<dbReference type="EMBL" id="JAJJMB010008951">
    <property type="protein sequence ID" value="KAI3918976.1"/>
    <property type="molecule type" value="Genomic_DNA"/>
</dbReference>
<dbReference type="PANTHER" id="PTHR47181:SF2">
    <property type="entry name" value="BRCA1 C TERMINUS DOMAIN CONTAINING PROTEIN, EXPRESSED"/>
    <property type="match status" value="1"/>
</dbReference>
<dbReference type="Proteomes" id="UP001202328">
    <property type="component" value="Unassembled WGS sequence"/>
</dbReference>
<dbReference type="CDD" id="cd17730">
    <property type="entry name" value="BRCT_PAXIP1_rpt4"/>
    <property type="match status" value="1"/>
</dbReference>
<feature type="domain" description="PHD-type" evidence="6">
    <location>
        <begin position="1487"/>
        <end position="1543"/>
    </location>
</feature>
<evidence type="ECO:0000256" key="3">
    <source>
        <dbReference type="ARBA" id="ARBA00022833"/>
    </source>
</evidence>
<feature type="compositionally biased region" description="Polar residues" evidence="5">
    <location>
        <begin position="966"/>
        <end position="982"/>
    </location>
</feature>
<feature type="compositionally biased region" description="Polar residues" evidence="5">
    <location>
        <begin position="588"/>
        <end position="597"/>
    </location>
</feature>
<feature type="compositionally biased region" description="Polar residues" evidence="5">
    <location>
        <begin position="402"/>
        <end position="411"/>
    </location>
</feature>
<dbReference type="PROSITE" id="PS50016">
    <property type="entry name" value="ZF_PHD_2"/>
    <property type="match status" value="1"/>
</dbReference>
<feature type="compositionally biased region" description="Basic and acidic residues" evidence="5">
    <location>
        <begin position="1196"/>
        <end position="1219"/>
    </location>
</feature>
<feature type="compositionally biased region" description="Basic and acidic residues" evidence="5">
    <location>
        <begin position="935"/>
        <end position="960"/>
    </location>
</feature>
<feature type="compositionally biased region" description="Polar residues" evidence="5">
    <location>
        <begin position="385"/>
        <end position="394"/>
    </location>
</feature>
<dbReference type="Pfam" id="PF12738">
    <property type="entry name" value="PTCB-BRCT"/>
    <property type="match status" value="1"/>
</dbReference>
<feature type="compositionally biased region" description="Polar residues" evidence="5">
    <location>
        <begin position="871"/>
        <end position="880"/>
    </location>
</feature>
<dbReference type="InterPro" id="IPR036420">
    <property type="entry name" value="BRCT_dom_sf"/>
</dbReference>
<feature type="region of interest" description="Disordered" evidence="5">
    <location>
        <begin position="1043"/>
        <end position="1231"/>
    </location>
</feature>
<feature type="compositionally biased region" description="Polar residues" evidence="5">
    <location>
        <begin position="922"/>
        <end position="934"/>
    </location>
</feature>
<sequence>MGENYGGAGGSDSKIFDGVRFILFGFNPSDEAKVQSKLINGGGVNVGEYGSICTHVIVDKIVYDDQRCVIARKDGKTVVNSLWVDHSFDVGMPVDSNLILYRPVKDLSGIVGAKSFIVCLTGYQRQDREDIMRMVSMMGANFSKPLVANKVTHLICYKFEGEKYDLAKKMQRIKLVNHRWLEDCLKAWEILPESDYNKSGHEIEIMEAESKDSEDETEEYRDTAQLGVENVTDSSFKLQTGSGISTSKGSDLATPVRERSISKQTSAAKGLLDTTENITSKISKKGSRVGDVAESSSKLPGGSDGPNLVGSGLTTPVRKTSGVHLHGSTAKGLIDTSENVDSESRLSINAGKSIGAEKIPNPLVANLQDIGSVSSGAYRNDDTGSKGNKTPSSKTGKRPFSSDATNTVTISHTKKMQKTSPVPYFSGEHSNHLRSSPLGGSETNNNGFGISPLKSDQVKNKLDFGEVEDQSNESELHHSKLKDGTLTPKKKKGLSCSSPKEGFGISPLKADQFKDNLDFGHIEDQKNGSELHHSKLEGRAVTPKKKKSLSSPSHESLEKGSPNSKTFAATGTVASTTLEREIVRPEMESSSTLSNRSHQMDVDINPTKNQSVTLKRKLGLSCTSSGSIKKRSPYSITSGTGSTVAGTTPEGDISIALETKPSPALANSSRAAEAIAKSSANEPVKLAKNKSSSVKKKSKKCGLPVSRNIISDDPKSPLQQNVSVPSAAKTPETSLKELGQTDLVSSPDFGDFGASRSAGLDTKASSPDSRTPETQADKSVGSVNIGLNKGKKNGSSSRSGTKTKSLGTRLLSAASAKERKGTLNLDQATTTREDSLILEEGTNKAVQERLSNVQTETIGLPRDVDKVMDQNSNQFPSSVNMGDALDDETEAPEEENAVKSFSQEVAQLSSKADVGIKENSEKIQQSGSKVNSHRSLMDGEKMISGVDREDVKKNKEDQAKKVTGGVHSSNRANKVTVSSSKDVVNDEKLEMEKTNEVSNPKSRVQRRTVSVKTAEEAISVEENKTIETEGPTVRSAKYVRKKVASKSLKNPKQANKMVPEASQEEIPVREVKPPSSEDQRNRFSAVKEVVVPREIKDSVDNEINKTRAEMVATKRRASLASKTKKSKKEKPINDLNETKSAKTRSTIDAGEHENETVVEAKRRVSHASKTKESNTEMPLDDDKETKTAKKRPSVKSGEHENVVPKPDSKCKQSNKKAESSPDSNIIQAGRVSKPLNSQPMLFILSGHRLQRKEFQQVIKRLKGRCCRDSHSWSYQATHFISPDPVRRTEKFFAAAASGRWILKTDYLTACNQAGKFVEEEPYEWSKTGLNEEGTISFEAPRKWRQLKERTGHGAFHGMRIIVYGECIAPPLDTLKRVVKAGDGTILATSPPYTKFLKSGVDFAVITQGMPKADLWVQEFIRNEIPCVVADYLVEYICRPDYALDKHVLYNTNEWADKSLANLEMCSKEIVEPSSPSDVNDEPSDSGDVPCQVCGSCDREEVMLICGDESGSLGCGIGTHIDCCNPPLKSIPVEDWFCPKCSKTVNCKKDPPKSSKKKVSSSTRGKK</sequence>
<feature type="region of interest" description="Disordered" evidence="5">
    <location>
        <begin position="237"/>
        <end position="268"/>
    </location>
</feature>
<comment type="caution">
    <text evidence="8">The sequence shown here is derived from an EMBL/GenBank/DDBJ whole genome shotgun (WGS) entry which is preliminary data.</text>
</comment>
<dbReference type="CDD" id="cd17738">
    <property type="entry name" value="BRCT_TopBP1_rpt7"/>
    <property type="match status" value="1"/>
</dbReference>
<feature type="domain" description="BRCT" evidence="7">
    <location>
        <begin position="114"/>
        <end position="198"/>
    </location>
</feature>
<evidence type="ECO:0000256" key="4">
    <source>
        <dbReference type="PROSITE-ProRule" id="PRU00146"/>
    </source>
</evidence>
<feature type="compositionally biased region" description="Basic and acidic residues" evidence="5">
    <location>
        <begin position="474"/>
        <end position="483"/>
    </location>
</feature>
<evidence type="ECO:0008006" key="10">
    <source>
        <dbReference type="Google" id="ProtNLM"/>
    </source>
</evidence>
<feature type="region of interest" description="Disordered" evidence="5">
    <location>
        <begin position="282"/>
        <end position="343"/>
    </location>
</feature>
<dbReference type="PROSITE" id="PS50172">
    <property type="entry name" value="BRCT"/>
    <property type="match status" value="3"/>
</dbReference>
<feature type="compositionally biased region" description="Basic and acidic residues" evidence="5">
    <location>
        <begin position="1066"/>
        <end position="1081"/>
    </location>
</feature>
<evidence type="ECO:0000256" key="2">
    <source>
        <dbReference type="ARBA" id="ARBA00022771"/>
    </source>
</evidence>
<feature type="compositionally biased region" description="Basic and acidic residues" evidence="5">
    <location>
        <begin position="578"/>
        <end position="587"/>
    </location>
</feature>
<feature type="region of interest" description="Disordered" evidence="5">
    <location>
        <begin position="911"/>
        <end position="1009"/>
    </location>
</feature>
<dbReference type="SUPFAM" id="SSF57903">
    <property type="entry name" value="FYVE/PHD zinc finger"/>
    <property type="match status" value="1"/>
</dbReference>
<dbReference type="PANTHER" id="PTHR47181">
    <property type="entry name" value="BRCA1 C TERMINUS DOMAIN CONTAINING PROTEIN, EXPRESSED"/>
    <property type="match status" value="1"/>
</dbReference>
<dbReference type="GO" id="GO:0008270">
    <property type="term" value="F:zinc ion binding"/>
    <property type="evidence" value="ECO:0007669"/>
    <property type="project" value="UniProtKB-KW"/>
</dbReference>
<feature type="domain" description="BRCT" evidence="7">
    <location>
        <begin position="11"/>
        <end position="101"/>
    </location>
</feature>
<feature type="compositionally biased region" description="Low complexity" evidence="5">
    <location>
        <begin position="793"/>
        <end position="807"/>
    </location>
</feature>
<feature type="region of interest" description="Disordered" evidence="5">
    <location>
        <begin position="1545"/>
        <end position="1566"/>
    </location>
</feature>
<evidence type="ECO:0000256" key="1">
    <source>
        <dbReference type="ARBA" id="ARBA00022723"/>
    </source>
</evidence>
<feature type="region of interest" description="Disordered" evidence="5">
    <location>
        <begin position="676"/>
        <end position="828"/>
    </location>
</feature>
<evidence type="ECO:0000313" key="9">
    <source>
        <dbReference type="Proteomes" id="UP001202328"/>
    </source>
</evidence>
<feature type="compositionally biased region" description="Polar residues" evidence="5">
    <location>
        <begin position="996"/>
        <end position="1009"/>
    </location>
</feature>
<dbReference type="SUPFAM" id="SSF52113">
    <property type="entry name" value="BRCT domain"/>
    <property type="match status" value="3"/>
</dbReference>
<dbReference type="SMART" id="SM00292">
    <property type="entry name" value="BRCT"/>
    <property type="match status" value="4"/>
</dbReference>
<feature type="compositionally biased region" description="Acidic residues" evidence="5">
    <location>
        <begin position="884"/>
        <end position="895"/>
    </location>
</feature>
<keyword evidence="1" id="KW-0479">Metal-binding</keyword>
<keyword evidence="3" id="KW-0862">Zinc</keyword>
<accession>A0AAD4SSG3</accession>
<keyword evidence="2 4" id="KW-0863">Zinc-finger</keyword>
<dbReference type="InterPro" id="IPR001965">
    <property type="entry name" value="Znf_PHD"/>
</dbReference>
<feature type="compositionally biased region" description="Polar residues" evidence="5">
    <location>
        <begin position="561"/>
        <end position="577"/>
    </location>
</feature>
<dbReference type="Pfam" id="PF00533">
    <property type="entry name" value="BRCT"/>
    <property type="match status" value="1"/>
</dbReference>
<dbReference type="InterPro" id="IPR019787">
    <property type="entry name" value="Znf_PHD-finger"/>
</dbReference>
<feature type="domain" description="BRCT" evidence="7">
    <location>
        <begin position="1230"/>
        <end position="1324"/>
    </location>
</feature>
<evidence type="ECO:0000256" key="5">
    <source>
        <dbReference type="SAM" id="MobiDB-lite"/>
    </source>
</evidence>
<dbReference type="Gene3D" id="3.40.50.10190">
    <property type="entry name" value="BRCT domain"/>
    <property type="match status" value="4"/>
</dbReference>
<feature type="region of interest" description="Disordered" evidence="5">
    <location>
        <begin position="871"/>
        <end position="898"/>
    </location>
</feature>
<dbReference type="InterPro" id="IPR001357">
    <property type="entry name" value="BRCT_dom"/>
</dbReference>
<feature type="compositionally biased region" description="Polar residues" evidence="5">
    <location>
        <begin position="763"/>
        <end position="774"/>
    </location>
</feature>
<feature type="compositionally biased region" description="Basic and acidic residues" evidence="5">
    <location>
        <begin position="1129"/>
        <end position="1140"/>
    </location>
</feature>
<feature type="compositionally biased region" description="Basic and acidic residues" evidence="5">
    <location>
        <begin position="1090"/>
        <end position="1108"/>
    </location>
</feature>
<dbReference type="SMART" id="SM00249">
    <property type="entry name" value="PHD"/>
    <property type="match status" value="1"/>
</dbReference>
<gene>
    <name evidence="8" type="ORF">MKW98_017424</name>
</gene>
<name>A0AAD4SSG3_9MAGN</name>
<protein>
    <recommendedName>
        <fullName evidence="10">BRCT domain-containing protein</fullName>
    </recommendedName>
</protein>
<feature type="compositionally biased region" description="Low complexity" evidence="5">
    <location>
        <begin position="635"/>
        <end position="648"/>
    </location>
</feature>